<dbReference type="EMBL" id="AP022345">
    <property type="protein sequence ID" value="BBU69167.1"/>
    <property type="molecule type" value="Genomic_DNA"/>
</dbReference>
<dbReference type="AlphaFoldDB" id="A0A679I933"/>
<dbReference type="GO" id="GO:0005829">
    <property type="term" value="C:cytosol"/>
    <property type="evidence" value="ECO:0007669"/>
    <property type="project" value="TreeGrafter"/>
</dbReference>
<dbReference type="InterPro" id="IPR036135">
    <property type="entry name" value="MoeA_linker/N_sf"/>
</dbReference>
<dbReference type="PANTHER" id="PTHR10192">
    <property type="entry name" value="MOLYBDOPTERIN BIOSYNTHESIS PROTEIN"/>
    <property type="match status" value="1"/>
</dbReference>
<evidence type="ECO:0000256" key="4">
    <source>
        <dbReference type="ARBA" id="ARBA00023150"/>
    </source>
</evidence>
<evidence type="ECO:0000313" key="8">
    <source>
        <dbReference type="Proteomes" id="UP000463961"/>
    </source>
</evidence>
<dbReference type="EC" id="2.10.1.1" evidence="6"/>
<organism evidence="7 8">
    <name type="scientific">Fluviibacter phosphoraccumulans</name>
    <dbReference type="NCBI Taxonomy" id="1751046"/>
    <lineage>
        <taxon>Bacteria</taxon>
        <taxon>Pseudomonadati</taxon>
        <taxon>Pseudomonadota</taxon>
        <taxon>Betaproteobacteria</taxon>
        <taxon>Rhodocyclales</taxon>
        <taxon>Fluviibacteraceae</taxon>
        <taxon>Fluviibacter</taxon>
    </lineage>
</organism>
<keyword evidence="6" id="KW-0460">Magnesium</keyword>
<proteinExistence type="inferred from homology"/>
<dbReference type="PANTHER" id="PTHR10192:SF5">
    <property type="entry name" value="GEPHYRIN"/>
    <property type="match status" value="1"/>
</dbReference>
<dbReference type="PROSITE" id="PS01079">
    <property type="entry name" value="MOCF_BIOSYNTHESIS_2"/>
    <property type="match status" value="1"/>
</dbReference>
<keyword evidence="8" id="KW-1185">Reference proteome</keyword>
<comment type="cofactor">
    <cofactor evidence="6">
        <name>Mg(2+)</name>
        <dbReference type="ChEBI" id="CHEBI:18420"/>
    </cofactor>
</comment>
<dbReference type="RefSeq" id="WP_162050112.1">
    <property type="nucleotide sequence ID" value="NZ_AP019011.1"/>
</dbReference>
<dbReference type="Gene3D" id="3.90.105.10">
    <property type="entry name" value="Molybdopterin biosynthesis moea protein, domain 2"/>
    <property type="match status" value="1"/>
</dbReference>
<dbReference type="UniPathway" id="UPA00344"/>
<gene>
    <name evidence="7" type="primary">moeA</name>
    <name evidence="7" type="ORF">ICHIAU1_14500</name>
</gene>
<evidence type="ECO:0000256" key="1">
    <source>
        <dbReference type="ARBA" id="ARBA00002901"/>
    </source>
</evidence>
<evidence type="ECO:0000256" key="5">
    <source>
        <dbReference type="ARBA" id="ARBA00047317"/>
    </source>
</evidence>
<dbReference type="GO" id="GO:0046872">
    <property type="term" value="F:metal ion binding"/>
    <property type="evidence" value="ECO:0007669"/>
    <property type="project" value="UniProtKB-UniRule"/>
</dbReference>
<dbReference type="Gene3D" id="2.170.190.11">
    <property type="entry name" value="Molybdopterin biosynthesis moea protein, domain 3"/>
    <property type="match status" value="1"/>
</dbReference>
<dbReference type="Pfam" id="PF03453">
    <property type="entry name" value="MoeA_N"/>
    <property type="match status" value="1"/>
</dbReference>
<dbReference type="InterPro" id="IPR038987">
    <property type="entry name" value="MoeA-like"/>
</dbReference>
<accession>A0A679I933</accession>
<dbReference type="Gene3D" id="3.40.980.10">
    <property type="entry name" value="MoaB/Mog-like domain"/>
    <property type="match status" value="1"/>
</dbReference>
<comment type="function">
    <text evidence="1 6">Catalyzes the insertion of molybdate into adenylated molybdopterin with the concomitant release of AMP.</text>
</comment>
<evidence type="ECO:0000313" key="7">
    <source>
        <dbReference type="EMBL" id="BBU69167.1"/>
    </source>
</evidence>
<sequence>MISYKEALALIANEANFQSSRRVDRNEALGLIAAADVVAQLDVPSFDNSAMDGFALHAIKTVDTNRQTPNRFKVSHCLAAGDVLDSADQTLAVEIMTGAKMPSGFDAVIPIEKVNTITNENGETVEIEINAPLQIGDNVRYAGEDFKSGQIIATKGTRLHAGHIAAMAATGIHEVTVFNMPEIEIFTTGKEVSDAYHVPLKDGEIYNSNTPYLLCQFKASGIPAMYMGSIGDDEQAFVDTLNVSTDARIVISSGAVSMGKWDFIPDLLKKNGARIIFHGVGIKPGKPILFAVLKDGRYYFGLPGNPVSTAVGLRFFIQPLIRMLLGMPPEPFHYAELRHDFQKKGDLRNFLKARLDSDDHGQTHLTILDGQQSFKISPLLDMNCWAIINERQNELCKDDSVCIAPMELFPMAF</sequence>
<evidence type="ECO:0000256" key="3">
    <source>
        <dbReference type="ARBA" id="ARBA00010763"/>
    </source>
</evidence>
<evidence type="ECO:0000256" key="2">
    <source>
        <dbReference type="ARBA" id="ARBA00005046"/>
    </source>
</evidence>
<protein>
    <recommendedName>
        <fullName evidence="6">Molybdopterin molybdenumtransferase</fullName>
        <ecNumber evidence="6">2.10.1.1</ecNumber>
    </recommendedName>
</protein>
<dbReference type="GO" id="GO:0006777">
    <property type="term" value="P:Mo-molybdopterin cofactor biosynthetic process"/>
    <property type="evidence" value="ECO:0007669"/>
    <property type="project" value="UniProtKB-UniRule"/>
</dbReference>
<dbReference type="SUPFAM" id="SSF53218">
    <property type="entry name" value="Molybdenum cofactor biosynthesis proteins"/>
    <property type="match status" value="1"/>
</dbReference>
<dbReference type="SMART" id="SM00852">
    <property type="entry name" value="MoCF_biosynth"/>
    <property type="match status" value="1"/>
</dbReference>
<name>A0A679I933_9RHOO</name>
<comment type="catalytic activity">
    <reaction evidence="5">
        <text>adenylyl-molybdopterin + molybdate = Mo-molybdopterin + AMP + H(+)</text>
        <dbReference type="Rhea" id="RHEA:35047"/>
        <dbReference type="ChEBI" id="CHEBI:15378"/>
        <dbReference type="ChEBI" id="CHEBI:36264"/>
        <dbReference type="ChEBI" id="CHEBI:62727"/>
        <dbReference type="ChEBI" id="CHEBI:71302"/>
        <dbReference type="ChEBI" id="CHEBI:456215"/>
        <dbReference type="EC" id="2.10.1.1"/>
    </reaction>
</comment>
<dbReference type="InterPro" id="IPR001453">
    <property type="entry name" value="MoaB/Mog_dom"/>
</dbReference>
<keyword evidence="6 7" id="KW-0808">Transferase</keyword>
<reference evidence="8" key="1">
    <citation type="submission" date="2020-01" db="EMBL/GenBank/DDBJ databases">
        <title>Phosphoaccumulans saitamaens gen. nov., sp. nov., a polyphosphate accumulating bacterium isolated from surface river water.</title>
        <authorList>
            <person name="Watanabe K."/>
            <person name="Suda W."/>
        </authorList>
    </citation>
    <scope>NUCLEOTIDE SEQUENCE [LARGE SCALE GENOMIC DNA]</scope>
    <source>
        <strain evidence="8">ICHIAU1</strain>
    </source>
</reference>
<dbReference type="OrthoDB" id="9804758at2"/>
<dbReference type="InterPro" id="IPR008284">
    <property type="entry name" value="MoCF_biosynth_CS"/>
</dbReference>
<keyword evidence="6" id="KW-0479">Metal-binding</keyword>
<dbReference type="Gene3D" id="2.40.340.10">
    <property type="entry name" value="MoeA, C-terminal, domain IV"/>
    <property type="match status" value="1"/>
</dbReference>
<dbReference type="SUPFAM" id="SSF63867">
    <property type="entry name" value="MoeA C-terminal domain-like"/>
    <property type="match status" value="1"/>
</dbReference>
<dbReference type="InterPro" id="IPR036688">
    <property type="entry name" value="MoeA_C_domain_IV_sf"/>
</dbReference>
<dbReference type="InterPro" id="IPR005110">
    <property type="entry name" value="MoeA_linker/N"/>
</dbReference>
<comment type="similarity">
    <text evidence="3 6">Belongs to the MoeA family.</text>
</comment>
<evidence type="ECO:0000256" key="6">
    <source>
        <dbReference type="RuleBase" id="RU365090"/>
    </source>
</evidence>
<comment type="pathway">
    <text evidence="2 6">Cofactor biosynthesis; molybdopterin biosynthesis.</text>
</comment>
<dbReference type="InterPro" id="IPR036425">
    <property type="entry name" value="MoaB/Mog-like_dom_sf"/>
</dbReference>
<keyword evidence="6" id="KW-0500">Molybdenum</keyword>
<dbReference type="CDD" id="cd00887">
    <property type="entry name" value="MoeA"/>
    <property type="match status" value="1"/>
</dbReference>
<keyword evidence="4 6" id="KW-0501">Molybdenum cofactor biosynthesis</keyword>
<dbReference type="Proteomes" id="UP000463961">
    <property type="component" value="Chromosome"/>
</dbReference>
<dbReference type="Pfam" id="PF00994">
    <property type="entry name" value="MoCF_biosynth"/>
    <property type="match status" value="1"/>
</dbReference>
<dbReference type="GO" id="GO:0061599">
    <property type="term" value="F:molybdopterin molybdotransferase activity"/>
    <property type="evidence" value="ECO:0007669"/>
    <property type="project" value="UniProtKB-UniRule"/>
</dbReference>
<dbReference type="SUPFAM" id="SSF63882">
    <property type="entry name" value="MoeA N-terminal region -like"/>
    <property type="match status" value="1"/>
</dbReference>